<dbReference type="InterPro" id="IPR001296">
    <property type="entry name" value="Glyco_trans_1"/>
</dbReference>
<dbReference type="PANTHER" id="PTHR45947">
    <property type="entry name" value="SULFOQUINOVOSYL TRANSFERASE SQD2"/>
    <property type="match status" value="1"/>
</dbReference>
<dbReference type="Gene3D" id="3.40.50.2000">
    <property type="entry name" value="Glycogen Phosphorylase B"/>
    <property type="match status" value="2"/>
</dbReference>
<reference evidence="3" key="1">
    <citation type="journal article" date="2020" name="mSystems">
        <title>Genome- and Community-Level Interaction Insights into Carbon Utilization and Element Cycling Functions of Hydrothermarchaeota in Hydrothermal Sediment.</title>
        <authorList>
            <person name="Zhou Z."/>
            <person name="Liu Y."/>
            <person name="Xu W."/>
            <person name="Pan J."/>
            <person name="Luo Z.H."/>
            <person name="Li M."/>
        </authorList>
    </citation>
    <scope>NUCLEOTIDE SEQUENCE [LARGE SCALE GENOMIC DNA]</scope>
    <source>
        <strain evidence="3">HyVt-102</strain>
    </source>
</reference>
<feature type="domain" description="Glycosyl transferase family 1" evidence="1">
    <location>
        <begin position="183"/>
        <end position="341"/>
    </location>
</feature>
<dbReference type="EMBL" id="DQWE01000064">
    <property type="protein sequence ID" value="HDI82448.1"/>
    <property type="molecule type" value="Genomic_DNA"/>
</dbReference>
<comment type="caution">
    <text evidence="3">The sequence shown here is derived from an EMBL/GenBank/DDBJ whole genome shotgun (WGS) entry which is preliminary data.</text>
</comment>
<dbReference type="InterPro" id="IPR028098">
    <property type="entry name" value="Glyco_trans_4-like_N"/>
</dbReference>
<dbReference type="GO" id="GO:0016757">
    <property type="term" value="F:glycosyltransferase activity"/>
    <property type="evidence" value="ECO:0007669"/>
    <property type="project" value="InterPro"/>
</dbReference>
<proteinExistence type="predicted"/>
<dbReference type="AlphaFoldDB" id="A0A7C0VBN6"/>
<dbReference type="Pfam" id="PF00534">
    <property type="entry name" value="Glycos_transf_1"/>
    <property type="match status" value="1"/>
</dbReference>
<organism evidence="3">
    <name type="scientific">candidate division WOR-3 bacterium</name>
    <dbReference type="NCBI Taxonomy" id="2052148"/>
    <lineage>
        <taxon>Bacteria</taxon>
        <taxon>Bacteria division WOR-3</taxon>
    </lineage>
</organism>
<dbReference type="CDD" id="cd03801">
    <property type="entry name" value="GT4_PimA-like"/>
    <property type="match status" value="1"/>
</dbReference>
<name>A0A7C0VBN6_UNCW3</name>
<dbReference type="PANTHER" id="PTHR45947:SF3">
    <property type="entry name" value="SULFOQUINOVOSYL TRANSFERASE SQD2"/>
    <property type="match status" value="1"/>
</dbReference>
<feature type="domain" description="Glycosyltransferase subfamily 4-like N-terminal" evidence="2">
    <location>
        <begin position="15"/>
        <end position="176"/>
    </location>
</feature>
<evidence type="ECO:0000313" key="3">
    <source>
        <dbReference type="EMBL" id="HDI82448.1"/>
    </source>
</evidence>
<sequence>MRIAVVSDAYYPYFSGVTEYAHGLATWLRKKGHSVDIITGSYGPEDRLYPAIRIGRVHRIPGLGSFATLPIGMDVPSMMRRIMEQGGYQIVHTNGPIFPDLSFFAVKYAKSPVVATFHTYSDRGFPVIDAIYRRVFSNVNEKIDVKIAVSRYAEETNKRFVPGDYVIVPNAVDTERFTPEGKKIQWMLDSKTVLFVGRLDRRKGLHRLIEAFRFIKSDAVCVVVGDGPLRERYVQQVKDYGMEDRFIFVGRVSADELPCYFRSAHVYTSPATGNESFGIVLIEAMASGTPVVASCIRGYDTVINSGENGILVKTENPIEYARALEQVLDNEKQRRKFIRNGLFDVNEKYSWDVVTDMMIEIYNSLQ</sequence>
<gene>
    <name evidence="3" type="ORF">ENF18_01490</name>
</gene>
<evidence type="ECO:0000259" key="2">
    <source>
        <dbReference type="Pfam" id="PF13439"/>
    </source>
</evidence>
<dbReference type="Proteomes" id="UP000885847">
    <property type="component" value="Unassembled WGS sequence"/>
</dbReference>
<evidence type="ECO:0000259" key="1">
    <source>
        <dbReference type="Pfam" id="PF00534"/>
    </source>
</evidence>
<protein>
    <submittedName>
        <fullName evidence="3">Glycosyltransferase family 1 protein</fullName>
    </submittedName>
</protein>
<dbReference type="SUPFAM" id="SSF53756">
    <property type="entry name" value="UDP-Glycosyltransferase/glycogen phosphorylase"/>
    <property type="match status" value="1"/>
</dbReference>
<accession>A0A7C0VBN6</accession>
<dbReference type="Pfam" id="PF13439">
    <property type="entry name" value="Glyco_transf_4"/>
    <property type="match status" value="1"/>
</dbReference>
<dbReference type="InterPro" id="IPR050194">
    <property type="entry name" value="Glycosyltransferase_grp1"/>
</dbReference>